<dbReference type="Proteomes" id="UP000583454">
    <property type="component" value="Unassembled WGS sequence"/>
</dbReference>
<keyword evidence="3" id="KW-0813">Transport</keyword>
<evidence type="ECO:0000256" key="1">
    <source>
        <dbReference type="ARBA" id="ARBA00010062"/>
    </source>
</evidence>
<name>A0A840ZKX1_9HYPH</name>
<dbReference type="GO" id="GO:0006865">
    <property type="term" value="P:amino acid transport"/>
    <property type="evidence" value="ECO:0007669"/>
    <property type="project" value="UniProtKB-KW"/>
</dbReference>
<reference evidence="5 6" key="1">
    <citation type="submission" date="2020-08" db="EMBL/GenBank/DDBJ databases">
        <title>Genomic Encyclopedia of Type Strains, Phase IV (KMG-IV): sequencing the most valuable type-strain genomes for metagenomic binning, comparative biology and taxonomic classification.</title>
        <authorList>
            <person name="Goeker M."/>
        </authorList>
    </citation>
    <scope>NUCLEOTIDE SEQUENCE [LARGE SCALE GENOMIC DNA]</scope>
    <source>
        <strain evidence="5 6">DSM 2163</strain>
    </source>
</reference>
<dbReference type="Gene3D" id="3.40.50.2300">
    <property type="match status" value="2"/>
</dbReference>
<evidence type="ECO:0000313" key="5">
    <source>
        <dbReference type="EMBL" id="MBB5757621.1"/>
    </source>
</evidence>
<dbReference type="PANTHER" id="PTHR30483">
    <property type="entry name" value="LEUCINE-SPECIFIC-BINDING PROTEIN"/>
    <property type="match status" value="1"/>
</dbReference>
<dbReference type="InterPro" id="IPR028082">
    <property type="entry name" value="Peripla_BP_I"/>
</dbReference>
<dbReference type="InterPro" id="IPR028081">
    <property type="entry name" value="Leu-bd"/>
</dbReference>
<gene>
    <name evidence="5" type="ORF">HNR00_002335</name>
</gene>
<dbReference type="PANTHER" id="PTHR30483:SF6">
    <property type="entry name" value="PERIPLASMIC BINDING PROTEIN OF ABC TRANSPORTER FOR NATURAL AMINO ACIDS"/>
    <property type="match status" value="1"/>
</dbReference>
<evidence type="ECO:0000256" key="2">
    <source>
        <dbReference type="ARBA" id="ARBA00022729"/>
    </source>
</evidence>
<dbReference type="SUPFAM" id="SSF53822">
    <property type="entry name" value="Periplasmic binding protein-like I"/>
    <property type="match status" value="1"/>
</dbReference>
<protein>
    <submittedName>
        <fullName evidence="5">ABC transporter substrate binding protein (PQQ-dependent alcohol dehydrogenase system)</fullName>
    </submittedName>
</protein>
<comment type="caution">
    <text evidence="5">The sequence shown here is derived from an EMBL/GenBank/DDBJ whole genome shotgun (WGS) entry which is preliminary data.</text>
</comment>
<sequence>MPGASFCAVAPLSRLLRRHPPPLRGEGRHRVRLAPILIALGLLTVPAQAQPAETVIRVVYLGKRYVEPLPISLVETVASDRGVQGARLAISENNRTGTFLGIRFELFEMIVGEDEDVVAKGRDLLAGGDRLILADLEPKDQLALADLPEAKGALLMDLRTSDDALRGKECRANVFHLLPSLAMRADAIGQYLAWKRWKRWFLLAGTTPADRAYAAGVKRAAARFGGRIVAERAYDYDPGSRRVDTGHQQIQTQMPMATRNVADHDVVFVADENGSFGDYLPYNTAEPRPVVGTAGLTAVAWHRGFEEYSAAQMQHRFELQAKRVMTERDYGGWLGARILGEVVVRARVTEPGAMRDFLLSDKFGVAAFKGEALTFRPWDQQLRQPILLAGPRMLVSISPQDGFLHPKYLTDSLGYDEPETECRLRRRS</sequence>
<evidence type="ECO:0000259" key="4">
    <source>
        <dbReference type="Pfam" id="PF13458"/>
    </source>
</evidence>
<dbReference type="NCBIfam" id="TIGR03863">
    <property type="entry name" value="PQQ_ABC_bind"/>
    <property type="match status" value="1"/>
</dbReference>
<keyword evidence="6" id="KW-1185">Reference proteome</keyword>
<feature type="domain" description="Leucine-binding protein" evidence="4">
    <location>
        <begin position="82"/>
        <end position="388"/>
    </location>
</feature>
<keyword evidence="2" id="KW-0732">Signal</keyword>
<dbReference type="Pfam" id="PF13458">
    <property type="entry name" value="Peripla_BP_6"/>
    <property type="match status" value="1"/>
</dbReference>
<keyword evidence="3" id="KW-0029">Amino-acid transport</keyword>
<evidence type="ECO:0000313" key="6">
    <source>
        <dbReference type="Proteomes" id="UP000583454"/>
    </source>
</evidence>
<organism evidence="5 6">
    <name type="scientific">Methylorubrum rhodinum</name>
    <dbReference type="NCBI Taxonomy" id="29428"/>
    <lineage>
        <taxon>Bacteria</taxon>
        <taxon>Pseudomonadati</taxon>
        <taxon>Pseudomonadota</taxon>
        <taxon>Alphaproteobacteria</taxon>
        <taxon>Hyphomicrobiales</taxon>
        <taxon>Methylobacteriaceae</taxon>
        <taxon>Methylorubrum</taxon>
    </lineage>
</organism>
<dbReference type="EMBL" id="JACHOP010000008">
    <property type="protein sequence ID" value="MBB5757621.1"/>
    <property type="molecule type" value="Genomic_DNA"/>
</dbReference>
<dbReference type="InterPro" id="IPR051010">
    <property type="entry name" value="BCAA_transport"/>
</dbReference>
<dbReference type="CDD" id="cd06268">
    <property type="entry name" value="PBP1_ABC_transporter_LIVBP-like"/>
    <property type="match status" value="1"/>
</dbReference>
<proteinExistence type="inferred from homology"/>
<comment type="similarity">
    <text evidence="1">Belongs to the leucine-binding protein family.</text>
</comment>
<dbReference type="AlphaFoldDB" id="A0A840ZKX1"/>
<dbReference type="InterPro" id="IPR022478">
    <property type="entry name" value="ABC_transptr_sub-bd_PQQ"/>
</dbReference>
<accession>A0A840ZKX1</accession>
<evidence type="ECO:0000256" key="3">
    <source>
        <dbReference type="ARBA" id="ARBA00022970"/>
    </source>
</evidence>